<dbReference type="EMBL" id="CAJVRM010000179">
    <property type="protein sequence ID" value="CAG8976481.1"/>
    <property type="molecule type" value="Genomic_DNA"/>
</dbReference>
<dbReference type="Proteomes" id="UP000701801">
    <property type="component" value="Unassembled WGS sequence"/>
</dbReference>
<proteinExistence type="predicted"/>
<dbReference type="Pfam" id="PF20150">
    <property type="entry name" value="2EXR"/>
    <property type="match status" value="1"/>
</dbReference>
<keyword evidence="3" id="KW-1185">Reference proteome</keyword>
<dbReference type="PANTHER" id="PTHR35910:SF1">
    <property type="entry name" value="2EXR DOMAIN-CONTAINING PROTEIN"/>
    <property type="match status" value="1"/>
</dbReference>
<dbReference type="PANTHER" id="PTHR35910">
    <property type="entry name" value="2EXR DOMAIN-CONTAINING PROTEIN"/>
    <property type="match status" value="1"/>
</dbReference>
<dbReference type="InterPro" id="IPR045518">
    <property type="entry name" value="2EXR"/>
</dbReference>
<evidence type="ECO:0000313" key="2">
    <source>
        <dbReference type="EMBL" id="CAG8976481.1"/>
    </source>
</evidence>
<organism evidence="2 3">
    <name type="scientific">Hymenoscyphus albidus</name>
    <dbReference type="NCBI Taxonomy" id="595503"/>
    <lineage>
        <taxon>Eukaryota</taxon>
        <taxon>Fungi</taxon>
        <taxon>Dikarya</taxon>
        <taxon>Ascomycota</taxon>
        <taxon>Pezizomycotina</taxon>
        <taxon>Leotiomycetes</taxon>
        <taxon>Helotiales</taxon>
        <taxon>Helotiaceae</taxon>
        <taxon>Hymenoscyphus</taxon>
    </lineage>
</organism>
<evidence type="ECO:0000259" key="1">
    <source>
        <dbReference type="Pfam" id="PF20150"/>
    </source>
</evidence>
<evidence type="ECO:0000313" key="3">
    <source>
        <dbReference type="Proteomes" id="UP000701801"/>
    </source>
</evidence>
<gene>
    <name evidence="2" type="ORF">HYALB_00010617</name>
</gene>
<reference evidence="2" key="1">
    <citation type="submission" date="2021-07" db="EMBL/GenBank/DDBJ databases">
        <authorList>
            <person name="Durling M."/>
        </authorList>
    </citation>
    <scope>NUCLEOTIDE SEQUENCE</scope>
</reference>
<feature type="domain" description="2EXR" evidence="1">
    <location>
        <begin position="43"/>
        <end position="113"/>
    </location>
</feature>
<name>A0A9N9LPW3_9HELO</name>
<accession>A0A9N9LPW3</accession>
<dbReference type="AlphaFoldDB" id="A0A9N9LPW3"/>
<dbReference type="OrthoDB" id="3490595at2759"/>
<sequence>MPTLEKNFTKLIQDIFANGVLVPIPNPSPIHTSKSQKMAATTFPRFRFLPLEMREQVWKEALPAPRVICFRLVNTIMSDEDGGEHRVAALEKTTRDDGMATACKESRQIWEKEKNLVLDQAAIGYPKVYRYNSEDRFLLYVDELVFTPTGTVGNGPFYPQALFSKMGPFFRSLLSGIRHIAIDPSIKKYRFEKMVFLTGFIDLRLCDQIRNPLPQIERTRLLNSPRGVQFEESDATRGPLVSMIVPISSFSGRRYIGHDRTIIQAVL</sequence>
<protein>
    <recommendedName>
        <fullName evidence="1">2EXR domain-containing protein</fullName>
    </recommendedName>
</protein>
<comment type="caution">
    <text evidence="2">The sequence shown here is derived from an EMBL/GenBank/DDBJ whole genome shotgun (WGS) entry which is preliminary data.</text>
</comment>